<evidence type="ECO:0000256" key="1">
    <source>
        <dbReference type="ARBA" id="ARBA00008683"/>
    </source>
</evidence>
<name>A0ABM9I0X5_9GAMM</name>
<keyword evidence="4" id="KW-0720">Serine protease</keyword>
<dbReference type="Gene3D" id="3.90.226.10">
    <property type="entry name" value="2-enoyl-CoA Hydratase, Chain A, domain 1"/>
    <property type="match status" value="1"/>
</dbReference>
<comment type="similarity">
    <text evidence="1">Belongs to the peptidase S49 family.</text>
</comment>
<evidence type="ECO:0000256" key="3">
    <source>
        <dbReference type="ARBA" id="ARBA00022801"/>
    </source>
</evidence>
<dbReference type="SUPFAM" id="SSF52096">
    <property type="entry name" value="ClpP/crotonase"/>
    <property type="match status" value="1"/>
</dbReference>
<dbReference type="EC" id="3.4.21.-" evidence="7"/>
<evidence type="ECO:0000256" key="5">
    <source>
        <dbReference type="SAM" id="Phobius"/>
    </source>
</evidence>
<keyword evidence="3 7" id="KW-0378">Hydrolase</keyword>
<dbReference type="GO" id="GO:0008233">
    <property type="term" value="F:peptidase activity"/>
    <property type="evidence" value="ECO:0007669"/>
    <property type="project" value="UniProtKB-KW"/>
</dbReference>
<protein>
    <submittedName>
        <fullName evidence="7">Protease IV</fullName>
        <ecNumber evidence="7">3.4.21.-</ecNumber>
    </submittedName>
</protein>
<dbReference type="InterPro" id="IPR029045">
    <property type="entry name" value="ClpP/crotonase-like_dom_sf"/>
</dbReference>
<dbReference type="InterPro" id="IPR002142">
    <property type="entry name" value="Peptidase_S49"/>
</dbReference>
<dbReference type="Proteomes" id="UP001162030">
    <property type="component" value="Chromosome"/>
</dbReference>
<organism evidence="7 8">
    <name type="scientific">Methylocaldum szegediense</name>
    <dbReference type="NCBI Taxonomy" id="73780"/>
    <lineage>
        <taxon>Bacteria</taxon>
        <taxon>Pseudomonadati</taxon>
        <taxon>Pseudomonadota</taxon>
        <taxon>Gammaproteobacteria</taxon>
        <taxon>Methylococcales</taxon>
        <taxon>Methylococcaceae</taxon>
        <taxon>Methylocaldum</taxon>
    </lineage>
</organism>
<keyword evidence="5" id="KW-0812">Transmembrane</keyword>
<dbReference type="RefSeq" id="WP_051331342.1">
    <property type="nucleotide sequence ID" value="NZ_OX458333.1"/>
</dbReference>
<evidence type="ECO:0000259" key="6">
    <source>
        <dbReference type="Pfam" id="PF01343"/>
    </source>
</evidence>
<dbReference type="InterPro" id="IPR047272">
    <property type="entry name" value="S49_SppA_C"/>
</dbReference>
<feature type="domain" description="Peptidase S49" evidence="6">
    <location>
        <begin position="142"/>
        <end position="281"/>
    </location>
</feature>
<dbReference type="EMBL" id="OX458333">
    <property type="protein sequence ID" value="CAI8818255.1"/>
    <property type="molecule type" value="Genomic_DNA"/>
</dbReference>
<keyword evidence="5" id="KW-0472">Membrane</keyword>
<feature type="transmembrane region" description="Helical" evidence="5">
    <location>
        <begin position="43"/>
        <end position="65"/>
    </location>
</feature>
<gene>
    <name evidence="7" type="ORF">MSZNOR_1906</name>
</gene>
<sequence length="329" mass="36461">MTDTTYSDAKNPVVSDDTWAREALLRIVEENMAEWRRSRRWRFVFKALSYSFVALMLVMTAYSGWRTFEAQRSPHAAVIKIMGQISAESGANADRIIQGVRRAFSNEFAKAVILEINSPGGSPVQAGMVYDEIKALKIKYPEKTVTAVIDDVGASAAYYIAAAADRIYASRASVVGSIGVRMDSFGFTGLMEKLGIERRLYTAGKYKGILDMFTEPEPEALAQIHATLATIHRQFIDVVKEGRGERLANDPNLFTGMFWSGEEGRTLGLIDGYGDVRHVAETVLNLDTSLDYTPREDFWTAVNKLRAEVSGLLQGLISLISLVEGPRLL</sequence>
<accession>A0ABM9I0X5</accession>
<evidence type="ECO:0000313" key="8">
    <source>
        <dbReference type="Proteomes" id="UP001162030"/>
    </source>
</evidence>
<keyword evidence="5" id="KW-1133">Transmembrane helix</keyword>
<evidence type="ECO:0000256" key="4">
    <source>
        <dbReference type="ARBA" id="ARBA00022825"/>
    </source>
</evidence>
<dbReference type="Pfam" id="PF01343">
    <property type="entry name" value="Peptidase_S49"/>
    <property type="match status" value="1"/>
</dbReference>
<evidence type="ECO:0000313" key="7">
    <source>
        <dbReference type="EMBL" id="CAI8818255.1"/>
    </source>
</evidence>
<evidence type="ECO:0000256" key="2">
    <source>
        <dbReference type="ARBA" id="ARBA00022670"/>
    </source>
</evidence>
<dbReference type="Gene3D" id="6.20.330.10">
    <property type="match status" value="1"/>
</dbReference>
<keyword evidence="2 7" id="KW-0645">Protease</keyword>
<dbReference type="CDD" id="cd07023">
    <property type="entry name" value="S49_Sppa_N_C"/>
    <property type="match status" value="1"/>
</dbReference>
<dbReference type="GO" id="GO:0006508">
    <property type="term" value="P:proteolysis"/>
    <property type="evidence" value="ECO:0007669"/>
    <property type="project" value="UniProtKB-KW"/>
</dbReference>
<reference evidence="7 8" key="1">
    <citation type="submission" date="2023-03" db="EMBL/GenBank/DDBJ databases">
        <authorList>
            <person name="Pearce D."/>
        </authorList>
    </citation>
    <scope>NUCLEOTIDE SEQUENCE [LARGE SCALE GENOMIC DNA]</scope>
    <source>
        <strain evidence="7">Msz</strain>
    </source>
</reference>
<dbReference type="PANTHER" id="PTHR42987:SF8">
    <property type="entry name" value="PROTEINASE"/>
    <property type="match status" value="1"/>
</dbReference>
<dbReference type="PANTHER" id="PTHR42987">
    <property type="entry name" value="PEPTIDASE S49"/>
    <property type="match status" value="1"/>
</dbReference>
<proteinExistence type="inferred from homology"/>
<keyword evidence="8" id="KW-1185">Reference proteome</keyword>